<feature type="region of interest" description="Disordered" evidence="1">
    <location>
        <begin position="113"/>
        <end position="142"/>
    </location>
</feature>
<sequence>MWCSWCWGSCLLPLSFWKSQAAGKMGVTLIPSQPKNTFDTSVSLLRIWLFGKLGEQSSKGWTICARGTQHRIVIGRCTGSQSQTTWKEMTESYLPRQGNALPKAANTTYLPGHEAHPTIEGRGSLSSLHPGLQRALSLQGRR</sequence>
<evidence type="ECO:0000256" key="1">
    <source>
        <dbReference type="SAM" id="MobiDB-lite"/>
    </source>
</evidence>
<feature type="signal peptide" evidence="2">
    <location>
        <begin position="1"/>
        <end position="21"/>
    </location>
</feature>
<organism evidence="3 4">
    <name type="scientific">Echria macrotheca</name>
    <dbReference type="NCBI Taxonomy" id="438768"/>
    <lineage>
        <taxon>Eukaryota</taxon>
        <taxon>Fungi</taxon>
        <taxon>Dikarya</taxon>
        <taxon>Ascomycota</taxon>
        <taxon>Pezizomycotina</taxon>
        <taxon>Sordariomycetes</taxon>
        <taxon>Sordariomycetidae</taxon>
        <taxon>Sordariales</taxon>
        <taxon>Schizotheciaceae</taxon>
        <taxon>Echria</taxon>
    </lineage>
</organism>
<gene>
    <name evidence="3" type="ORF">QBC47DRAFT_43424</name>
</gene>
<evidence type="ECO:0000313" key="3">
    <source>
        <dbReference type="EMBL" id="KAK1753437.1"/>
    </source>
</evidence>
<proteinExistence type="predicted"/>
<dbReference type="Proteomes" id="UP001239445">
    <property type="component" value="Unassembled WGS sequence"/>
</dbReference>
<accession>A0AAJ0B8I0</accession>
<protein>
    <recommendedName>
        <fullName evidence="5">Secreted protein</fullName>
    </recommendedName>
</protein>
<dbReference type="EMBL" id="MU839837">
    <property type="protein sequence ID" value="KAK1753437.1"/>
    <property type="molecule type" value="Genomic_DNA"/>
</dbReference>
<keyword evidence="4" id="KW-1185">Reference proteome</keyword>
<name>A0AAJ0B8I0_9PEZI</name>
<keyword evidence="2" id="KW-0732">Signal</keyword>
<feature type="chain" id="PRO_5042618184" description="Secreted protein" evidence="2">
    <location>
        <begin position="22"/>
        <end position="142"/>
    </location>
</feature>
<evidence type="ECO:0008006" key="5">
    <source>
        <dbReference type="Google" id="ProtNLM"/>
    </source>
</evidence>
<evidence type="ECO:0000313" key="4">
    <source>
        <dbReference type="Proteomes" id="UP001239445"/>
    </source>
</evidence>
<reference evidence="3" key="1">
    <citation type="submission" date="2023-06" db="EMBL/GenBank/DDBJ databases">
        <title>Genome-scale phylogeny and comparative genomics of the fungal order Sordariales.</title>
        <authorList>
            <consortium name="Lawrence Berkeley National Laboratory"/>
            <person name="Hensen N."/>
            <person name="Bonometti L."/>
            <person name="Westerberg I."/>
            <person name="Brannstrom I.O."/>
            <person name="Guillou S."/>
            <person name="Cros-Aarteil S."/>
            <person name="Calhoun S."/>
            <person name="Haridas S."/>
            <person name="Kuo A."/>
            <person name="Mondo S."/>
            <person name="Pangilinan J."/>
            <person name="Riley R."/>
            <person name="Labutti K."/>
            <person name="Andreopoulos B."/>
            <person name="Lipzen A."/>
            <person name="Chen C."/>
            <person name="Yanf M."/>
            <person name="Daum C."/>
            <person name="Ng V."/>
            <person name="Clum A."/>
            <person name="Steindorff A."/>
            <person name="Ohm R."/>
            <person name="Martin F."/>
            <person name="Silar P."/>
            <person name="Natvig D."/>
            <person name="Lalanne C."/>
            <person name="Gautier V."/>
            <person name="Ament-Velasquez S.L."/>
            <person name="Kruys A."/>
            <person name="Hutchinson M.I."/>
            <person name="Powell A.J."/>
            <person name="Barry K."/>
            <person name="Miller A.N."/>
            <person name="Grigoriev I.V."/>
            <person name="Debuchy R."/>
            <person name="Gladieux P."/>
            <person name="Thoren M.H."/>
            <person name="Johannesson H."/>
        </authorList>
    </citation>
    <scope>NUCLEOTIDE SEQUENCE</scope>
    <source>
        <strain evidence="3">PSN4</strain>
    </source>
</reference>
<comment type="caution">
    <text evidence="3">The sequence shown here is derived from an EMBL/GenBank/DDBJ whole genome shotgun (WGS) entry which is preliminary data.</text>
</comment>
<evidence type="ECO:0000256" key="2">
    <source>
        <dbReference type="SAM" id="SignalP"/>
    </source>
</evidence>
<dbReference type="AlphaFoldDB" id="A0AAJ0B8I0"/>